<dbReference type="FunFam" id="3.90.640.10:FF:000003">
    <property type="entry name" value="Molecular chaperone DnaK"/>
    <property type="match status" value="1"/>
</dbReference>
<accession>J3KVJ0</accession>
<keyword evidence="4" id="KW-0067">ATP-binding</keyword>
<dbReference type="InterPro" id="IPR013126">
    <property type="entry name" value="Hsp_70_fam"/>
</dbReference>
<dbReference type="RefSeq" id="XP_040384186.1">
    <property type="nucleotide sequence ID" value="XM_040528252.1"/>
</dbReference>
<dbReference type="KEGG" id="obr:121055548"/>
<sequence>MKLLPFAVVDKGGMPHVRVDVKDGAVQLFSPEEISAMRQATKDAATITSLTVDFILNKPTAAALPYGISDGMFNVSIRAIDDSLFEVAAMNGDTHLSGEDFDQRVMEYFIKLIQRNDDRDITDDAHAQGKLRREGESAKRVLSSQH</sequence>
<dbReference type="Gene3D" id="3.90.640.10">
    <property type="entry name" value="Actin, Chain A, domain 4"/>
    <property type="match status" value="1"/>
</dbReference>
<dbReference type="PANTHER" id="PTHR19375">
    <property type="entry name" value="HEAT SHOCK PROTEIN 70KDA"/>
    <property type="match status" value="1"/>
</dbReference>
<comment type="subcellular location">
    <subcellularLocation>
        <location evidence="1">Endoplasmic reticulum lumen</location>
    </subcellularLocation>
</comment>
<organism evidence="5">
    <name type="scientific">Oryza brachyantha</name>
    <name type="common">malo sina</name>
    <dbReference type="NCBI Taxonomy" id="4533"/>
    <lineage>
        <taxon>Eukaryota</taxon>
        <taxon>Viridiplantae</taxon>
        <taxon>Streptophyta</taxon>
        <taxon>Embryophyta</taxon>
        <taxon>Tracheophyta</taxon>
        <taxon>Spermatophyta</taxon>
        <taxon>Magnoliopsida</taxon>
        <taxon>Liliopsida</taxon>
        <taxon>Poales</taxon>
        <taxon>Poaceae</taxon>
        <taxon>BOP clade</taxon>
        <taxon>Oryzoideae</taxon>
        <taxon>Oryzeae</taxon>
        <taxon>Oryzinae</taxon>
        <taxon>Oryza</taxon>
    </lineage>
</organism>
<dbReference type="GeneID" id="121055548"/>
<dbReference type="GO" id="GO:0005788">
    <property type="term" value="C:endoplasmic reticulum lumen"/>
    <property type="evidence" value="ECO:0007669"/>
    <property type="project" value="UniProtKB-SubCell"/>
</dbReference>
<reference evidence="5" key="1">
    <citation type="submission" date="2015-06" db="UniProtKB">
        <authorList>
            <consortium name="EnsemblPlants"/>
        </authorList>
    </citation>
    <scope>IDENTIFICATION</scope>
</reference>
<dbReference type="STRING" id="4533.J3KVJ0"/>
<dbReference type="HOGENOM" id="CLU_1780304_0_0_1"/>
<dbReference type="Gramene" id="OB0194G10040.1">
    <property type="protein sequence ID" value="OB0194G10040.1"/>
    <property type="gene ID" value="OB0194G10040"/>
</dbReference>
<dbReference type="AlphaFoldDB" id="J3KVJ0"/>
<keyword evidence="3" id="KW-0547">Nucleotide-binding</keyword>
<evidence type="ECO:0000256" key="1">
    <source>
        <dbReference type="ARBA" id="ARBA00004319"/>
    </source>
</evidence>
<evidence type="ECO:0000256" key="3">
    <source>
        <dbReference type="ARBA" id="ARBA00022741"/>
    </source>
</evidence>
<dbReference type="SUPFAM" id="SSF53067">
    <property type="entry name" value="Actin-like ATPase domain"/>
    <property type="match status" value="2"/>
</dbReference>
<evidence type="ECO:0000313" key="6">
    <source>
        <dbReference type="Proteomes" id="UP000006038"/>
    </source>
</evidence>
<dbReference type="OrthoDB" id="1741191at2759"/>
<name>J3KVJ0_ORYBR</name>
<evidence type="ECO:0000256" key="2">
    <source>
        <dbReference type="ARBA" id="ARBA00007381"/>
    </source>
</evidence>
<gene>
    <name evidence="5" type="primary">LOC121055548</name>
</gene>
<dbReference type="Pfam" id="PF00012">
    <property type="entry name" value="HSP70"/>
    <property type="match status" value="1"/>
</dbReference>
<keyword evidence="6" id="KW-1185">Reference proteome</keyword>
<dbReference type="EnsemblPlants" id="OB0194G10040.1">
    <property type="protein sequence ID" value="OB0194G10040.1"/>
    <property type="gene ID" value="OB0194G10040"/>
</dbReference>
<proteinExistence type="inferred from homology"/>
<dbReference type="GO" id="GO:0140662">
    <property type="term" value="F:ATP-dependent protein folding chaperone"/>
    <property type="evidence" value="ECO:0007669"/>
    <property type="project" value="InterPro"/>
</dbReference>
<evidence type="ECO:0000313" key="5">
    <source>
        <dbReference type="EnsemblPlants" id="OB0194G10040.1"/>
    </source>
</evidence>
<dbReference type="Gene3D" id="3.30.420.40">
    <property type="match status" value="1"/>
</dbReference>
<dbReference type="FunFam" id="3.30.30.30:FF:000005">
    <property type="entry name" value="Heat shock protein ssb1"/>
    <property type="match status" value="1"/>
</dbReference>
<protein>
    <submittedName>
        <fullName evidence="5">Uncharacterized protein</fullName>
    </submittedName>
</protein>
<comment type="similarity">
    <text evidence="2">Belongs to the heat shock protein 70 family.</text>
</comment>
<dbReference type="Gene3D" id="3.30.30.30">
    <property type="match status" value="1"/>
</dbReference>
<dbReference type="Proteomes" id="UP000006038">
    <property type="component" value="Unassembled WGS sequence"/>
</dbReference>
<evidence type="ECO:0000256" key="4">
    <source>
        <dbReference type="ARBA" id="ARBA00022840"/>
    </source>
</evidence>
<dbReference type="eggNOG" id="KOG0100">
    <property type="taxonomic scope" value="Eukaryota"/>
</dbReference>
<dbReference type="InterPro" id="IPR043129">
    <property type="entry name" value="ATPase_NBD"/>
</dbReference>
<dbReference type="GO" id="GO:0005524">
    <property type="term" value="F:ATP binding"/>
    <property type="evidence" value="ECO:0007669"/>
    <property type="project" value="UniProtKB-KW"/>
</dbReference>